<comment type="caution">
    <text evidence="1">The sequence shown here is derived from an EMBL/GenBank/DDBJ whole genome shotgun (WGS) entry which is preliminary data.</text>
</comment>
<protein>
    <submittedName>
        <fullName evidence="1">DUF5996 family protein</fullName>
    </submittedName>
</protein>
<evidence type="ECO:0000313" key="2">
    <source>
        <dbReference type="Proteomes" id="UP001206126"/>
    </source>
</evidence>
<reference evidence="1 2" key="1">
    <citation type="submission" date="2022-08" db="EMBL/GenBank/DDBJ databases">
        <title>Reclassification of Massilia species as members of the genera Telluria, Duganella, Pseudoduganella, Mokoshia gen. nov. and Zemynaea gen. nov. using orthogonal and non-orthogonal genome-based approaches.</title>
        <authorList>
            <person name="Bowman J.P."/>
        </authorList>
    </citation>
    <scope>NUCLEOTIDE SEQUENCE [LARGE SCALE GENOMIC DNA]</scope>
    <source>
        <strain evidence="1 2">JCM 31605</strain>
    </source>
</reference>
<proteinExistence type="predicted"/>
<dbReference type="InterPro" id="IPR046038">
    <property type="entry name" value="DUF5996"/>
</dbReference>
<organism evidence="1 2">
    <name type="scientific">Massilia agilis</name>
    <dbReference type="NCBI Taxonomy" id="1811226"/>
    <lineage>
        <taxon>Bacteria</taxon>
        <taxon>Pseudomonadati</taxon>
        <taxon>Pseudomonadota</taxon>
        <taxon>Betaproteobacteria</taxon>
        <taxon>Burkholderiales</taxon>
        <taxon>Oxalobacteraceae</taxon>
        <taxon>Telluria group</taxon>
        <taxon>Massilia</taxon>
    </lineage>
</organism>
<name>A0ABT2DCN2_9BURK</name>
<evidence type="ECO:0000313" key="1">
    <source>
        <dbReference type="EMBL" id="MCS0809086.1"/>
    </source>
</evidence>
<dbReference type="RefSeq" id="WP_258822902.1">
    <property type="nucleotide sequence ID" value="NZ_JANUHB010000003.1"/>
</dbReference>
<keyword evidence="2" id="KW-1185">Reference proteome</keyword>
<dbReference type="EMBL" id="JANUHB010000003">
    <property type="protein sequence ID" value="MCS0809086.1"/>
    <property type="molecule type" value="Genomic_DNA"/>
</dbReference>
<accession>A0ABT2DCN2</accession>
<dbReference type="Pfam" id="PF19459">
    <property type="entry name" value="DUF5996"/>
    <property type="match status" value="1"/>
</dbReference>
<sequence length="307" mass="34640">MHMMDEWPALPYSQWQDTLATLHLWTQVVGKVKLGLMPWTNHSWHVTLFLTARGLSTLPLPYGVRSFQIDFDFIEHALRIETADGATRLLPLRPQPVAHFYRDVLFTLDELGLPVKIRPMPNEIPDAIPCDQDHVHSAYDGDYANRCWQAMLHAQRVFGRFRAGFRGKCSPVHFFWGSFDLAVTRFSGRRAPPHPGGVPHLPDWVAREAYSQEVSSCGFWPGGPALPEPVFYSYAYPEPAGFADAAIAPAAAYFHPQLREFVLPYEAVREAPSPDDMLMEFCQSTYEAAANLAKWNRTELETVPGGA</sequence>
<gene>
    <name evidence="1" type="ORF">NX774_14240</name>
</gene>
<dbReference type="Proteomes" id="UP001206126">
    <property type="component" value="Unassembled WGS sequence"/>
</dbReference>